<dbReference type="InterPro" id="IPR041679">
    <property type="entry name" value="DNA2/NAM7-like_C"/>
</dbReference>
<dbReference type="InterPro" id="IPR047187">
    <property type="entry name" value="SF1_C_Upf1"/>
</dbReference>
<feature type="domain" description="DNA2/NAM7 helicase-like C-terminal" evidence="7">
    <location>
        <begin position="361"/>
        <end position="520"/>
    </location>
</feature>
<dbReference type="Pfam" id="PF13086">
    <property type="entry name" value="AAA_11"/>
    <property type="match status" value="2"/>
</dbReference>
<evidence type="ECO:0000256" key="2">
    <source>
        <dbReference type="ARBA" id="ARBA00022741"/>
    </source>
</evidence>
<dbReference type="CDD" id="cd18808">
    <property type="entry name" value="SF1_C_Upf1"/>
    <property type="match status" value="1"/>
</dbReference>
<evidence type="ECO:0000313" key="9">
    <source>
        <dbReference type="Proteomes" id="UP001217963"/>
    </source>
</evidence>
<evidence type="ECO:0000259" key="7">
    <source>
        <dbReference type="Pfam" id="PF13087"/>
    </source>
</evidence>
<evidence type="ECO:0000313" key="8">
    <source>
        <dbReference type="EMBL" id="WEL38667.1"/>
    </source>
</evidence>
<accession>A0ABY8CNW4</accession>
<keyword evidence="3" id="KW-0378">Hydrolase</keyword>
<proteinExistence type="inferred from homology"/>
<evidence type="ECO:0000256" key="4">
    <source>
        <dbReference type="ARBA" id="ARBA00022806"/>
    </source>
</evidence>
<comment type="similarity">
    <text evidence="1">Belongs to the DNA2/NAM7 helicase family.</text>
</comment>
<dbReference type="PANTHER" id="PTHR43788:SF8">
    <property type="entry name" value="DNA-BINDING PROTEIN SMUBP-2"/>
    <property type="match status" value="1"/>
</dbReference>
<dbReference type="Pfam" id="PF13087">
    <property type="entry name" value="AAA_12"/>
    <property type="match status" value="1"/>
</dbReference>
<dbReference type="InterPro" id="IPR050534">
    <property type="entry name" value="Coronavir_polyprotein_1ab"/>
</dbReference>
<organism evidence="8 9">
    <name type="scientific">Encephalitozoon hellem</name>
    <name type="common">Microsporidian parasite</name>
    <dbReference type="NCBI Taxonomy" id="27973"/>
    <lineage>
        <taxon>Eukaryota</taxon>
        <taxon>Fungi</taxon>
        <taxon>Fungi incertae sedis</taxon>
        <taxon>Microsporidia</taxon>
        <taxon>Unikaryonidae</taxon>
        <taxon>Encephalitozoon</taxon>
    </lineage>
</organism>
<protein>
    <submittedName>
        <fullName evidence="8">DNA replication helicase</fullName>
    </submittedName>
</protein>
<evidence type="ECO:0000259" key="6">
    <source>
        <dbReference type="Pfam" id="PF13086"/>
    </source>
</evidence>
<feature type="domain" description="DNA2/NAM7 helicase helicase" evidence="6">
    <location>
        <begin position="169"/>
        <end position="251"/>
    </location>
</feature>
<keyword evidence="2" id="KW-0547">Nucleotide-binding</keyword>
<gene>
    <name evidence="8" type="ORF">PFJ87_05g01370</name>
</gene>
<evidence type="ECO:0000256" key="5">
    <source>
        <dbReference type="ARBA" id="ARBA00022840"/>
    </source>
</evidence>
<keyword evidence="4 8" id="KW-0347">Helicase</keyword>
<evidence type="ECO:0000256" key="3">
    <source>
        <dbReference type="ARBA" id="ARBA00022801"/>
    </source>
</evidence>
<dbReference type="InterPro" id="IPR041677">
    <property type="entry name" value="DNA2/NAM7_AAA_11"/>
</dbReference>
<feature type="domain" description="DNA2/NAM7 helicase helicase" evidence="6">
    <location>
        <begin position="262"/>
        <end position="354"/>
    </location>
</feature>
<dbReference type="PANTHER" id="PTHR43788">
    <property type="entry name" value="DNA2/NAM7 HELICASE FAMILY MEMBER"/>
    <property type="match status" value="1"/>
</dbReference>
<dbReference type="InterPro" id="IPR027417">
    <property type="entry name" value="P-loop_NTPase"/>
</dbReference>
<dbReference type="Proteomes" id="UP001217963">
    <property type="component" value="Chromosome V"/>
</dbReference>
<keyword evidence="5" id="KW-0067">ATP-binding</keyword>
<evidence type="ECO:0000256" key="1">
    <source>
        <dbReference type="ARBA" id="ARBA00007913"/>
    </source>
</evidence>
<sequence length="556" mass="63316">MDSEKKLYLEHLQKGLKEAMEAQEKQNPVTRIRCKLVSVEKKSNVHLYSLRIVTMSKRGKISRVLREEEKLFIETPDGPLKCTIVEVDRDVVRVAGYGKLKGSNFEAVLDPKYNSKTLLDSLGKFIESGKSFSDFIIKSWRANSGLEKNSLEFSKAPEAGKLSLYDTSLNESQKRAVETIGLNVPYKILGPPGTGKTRTVVEIISQLLTAKNRVLVCGPSNVSVDNIIERFLKSKYFLHNAPSFYRLGSSLKGLSHLNLDSLAKSHTKFMKEEKNDRNFYRDRKEKQKEFMKEKQTSSSVVFATLFSSLKERTRFDWVLIDEACQASEVESFLAVVKGKMFILIGDPMQLCPETSSLYETLALPVVLLNEQYRMPSGLMRFSNDMFYRGEIKSATREHKATFGESPILFVDTQYFELYESNDVSKSNVGEAMIVKSIVEILKGEEVGIIAPYTSQVLLLQEIVNVEVSTVDGFQGQERDYIILTLVRCNDREEFGFLDNEKRLNVALTRCKKGLVIVGDSRTFRRSDIFQKLFKFLKANSLCLDPETLKEFIRARQ</sequence>
<dbReference type="SUPFAM" id="SSF52540">
    <property type="entry name" value="P-loop containing nucleoside triphosphate hydrolases"/>
    <property type="match status" value="1"/>
</dbReference>
<dbReference type="Gene3D" id="3.40.50.300">
    <property type="entry name" value="P-loop containing nucleotide triphosphate hydrolases"/>
    <property type="match status" value="2"/>
</dbReference>
<reference evidence="8 9" key="1">
    <citation type="submission" date="2023-02" db="EMBL/GenBank/DDBJ databases">
        <title>Encephalitozoon hellem ATCC 50451 complete genome.</title>
        <authorList>
            <person name="Mascarenhas dos Santos A.C."/>
            <person name="Julian A.T."/>
            <person name="Pombert J.-F."/>
        </authorList>
    </citation>
    <scope>NUCLEOTIDE SEQUENCE [LARGE SCALE GENOMIC DNA]</scope>
    <source>
        <strain evidence="8 9">ATCC 50451</strain>
    </source>
</reference>
<dbReference type="EMBL" id="CP119066">
    <property type="protein sequence ID" value="WEL38667.1"/>
    <property type="molecule type" value="Genomic_DNA"/>
</dbReference>
<name>A0ABY8CNW4_ENCHE</name>
<dbReference type="GO" id="GO:0004386">
    <property type="term" value="F:helicase activity"/>
    <property type="evidence" value="ECO:0007669"/>
    <property type="project" value="UniProtKB-KW"/>
</dbReference>
<keyword evidence="9" id="KW-1185">Reference proteome</keyword>